<name>A0A9P4U522_9PLEO</name>
<keyword evidence="3" id="KW-1185">Reference proteome</keyword>
<gene>
    <name evidence="2" type="ORF">P171DRAFT_477960</name>
</gene>
<accession>A0A9P4U522</accession>
<feature type="transmembrane region" description="Helical" evidence="1">
    <location>
        <begin position="16"/>
        <end position="35"/>
    </location>
</feature>
<protein>
    <submittedName>
        <fullName evidence="2">Uncharacterized protein</fullName>
    </submittedName>
</protein>
<keyword evidence="1" id="KW-0812">Transmembrane</keyword>
<dbReference type="Proteomes" id="UP000799764">
    <property type="component" value="Unassembled WGS sequence"/>
</dbReference>
<dbReference type="AlphaFoldDB" id="A0A9P4U522"/>
<proteinExistence type="predicted"/>
<evidence type="ECO:0000256" key="1">
    <source>
        <dbReference type="SAM" id="Phobius"/>
    </source>
</evidence>
<evidence type="ECO:0000313" key="2">
    <source>
        <dbReference type="EMBL" id="KAF2437615.1"/>
    </source>
</evidence>
<reference evidence="2" key="1">
    <citation type="journal article" date="2020" name="Stud. Mycol.">
        <title>101 Dothideomycetes genomes: a test case for predicting lifestyles and emergence of pathogens.</title>
        <authorList>
            <person name="Haridas S."/>
            <person name="Albert R."/>
            <person name="Binder M."/>
            <person name="Bloem J."/>
            <person name="Labutti K."/>
            <person name="Salamov A."/>
            <person name="Andreopoulos B."/>
            <person name="Baker S."/>
            <person name="Barry K."/>
            <person name="Bills G."/>
            <person name="Bluhm B."/>
            <person name="Cannon C."/>
            <person name="Castanera R."/>
            <person name="Culley D."/>
            <person name="Daum C."/>
            <person name="Ezra D."/>
            <person name="Gonzalez J."/>
            <person name="Henrissat B."/>
            <person name="Kuo A."/>
            <person name="Liang C."/>
            <person name="Lipzen A."/>
            <person name="Lutzoni F."/>
            <person name="Magnuson J."/>
            <person name="Mondo S."/>
            <person name="Nolan M."/>
            <person name="Ohm R."/>
            <person name="Pangilinan J."/>
            <person name="Park H.-J."/>
            <person name="Ramirez L."/>
            <person name="Alfaro M."/>
            <person name="Sun H."/>
            <person name="Tritt A."/>
            <person name="Yoshinaga Y."/>
            <person name="Zwiers L.-H."/>
            <person name="Turgeon B."/>
            <person name="Goodwin S."/>
            <person name="Spatafora J."/>
            <person name="Crous P."/>
            <person name="Grigoriev I."/>
        </authorList>
    </citation>
    <scope>NUCLEOTIDE SEQUENCE</scope>
    <source>
        <strain evidence="2">CBS 690.94</strain>
    </source>
</reference>
<organism evidence="2 3">
    <name type="scientific">Karstenula rhodostoma CBS 690.94</name>
    <dbReference type="NCBI Taxonomy" id="1392251"/>
    <lineage>
        <taxon>Eukaryota</taxon>
        <taxon>Fungi</taxon>
        <taxon>Dikarya</taxon>
        <taxon>Ascomycota</taxon>
        <taxon>Pezizomycotina</taxon>
        <taxon>Dothideomycetes</taxon>
        <taxon>Pleosporomycetidae</taxon>
        <taxon>Pleosporales</taxon>
        <taxon>Massarineae</taxon>
        <taxon>Didymosphaeriaceae</taxon>
        <taxon>Karstenula</taxon>
    </lineage>
</organism>
<evidence type="ECO:0000313" key="3">
    <source>
        <dbReference type="Proteomes" id="UP000799764"/>
    </source>
</evidence>
<dbReference type="EMBL" id="MU001515">
    <property type="protein sequence ID" value="KAF2437615.1"/>
    <property type="molecule type" value="Genomic_DNA"/>
</dbReference>
<comment type="caution">
    <text evidence="2">The sequence shown here is derived from an EMBL/GenBank/DDBJ whole genome shotgun (WGS) entry which is preliminary data.</text>
</comment>
<keyword evidence="1" id="KW-0472">Membrane</keyword>
<keyword evidence="1" id="KW-1133">Transmembrane helix</keyword>
<sequence length="167" mass="19177">MTIAIYMKHVVDRLRFDAVGLASLLSTLIVGYLPYDASRRRRLATSRRDCGGFRNHRESPMNRSLHHGLSLLMVETTVSLGPPPMLLQRPAFWLRRTSMAPAAWPTLHQRSDNNQRQMIEDRVASDICLWFRFLGPNMELVLEDTPIPALTRRERGCAVHEKEVDGR</sequence>